<sequence length="236" mass="26346">MKMKNKLALGLIASSFAGKVMENMKTKDNVSPNTETTFNLYKDTPVISERSYIHHFASVIGSVEIKEEVFVAPFASIRGDEGLKIHIGKFCSIQDGVVIHGLKNFELGSNVVQNTVFKDRFPYSVHISESCTLSPQSQIHGPARLDSNVWIGMQCLVFDSFVQENVVLEPGAKVIGVTIPKNRYVPAGMVVTTQEEADQLPVLNGKNRYFELNEKLVDTNRELALGYKGDQKEWKH</sequence>
<comment type="caution">
    <text evidence="1">The sequence shown here is derived from an EMBL/GenBank/DDBJ whole genome shotgun (WGS) entry which is preliminary data.</text>
</comment>
<evidence type="ECO:0000313" key="1">
    <source>
        <dbReference type="EMBL" id="RSD28768.1"/>
    </source>
</evidence>
<dbReference type="EMBL" id="RSFW01000006">
    <property type="protein sequence ID" value="RSD28768.1"/>
    <property type="molecule type" value="Genomic_DNA"/>
</dbReference>
<dbReference type="PANTHER" id="PTHR43360:SF1">
    <property type="entry name" value="CARBOXYSOME ASSEMBLY PROTEIN CCMM"/>
    <property type="match status" value="1"/>
</dbReference>
<dbReference type="InterPro" id="IPR052265">
    <property type="entry name" value="Gamma-CA"/>
</dbReference>
<dbReference type="Proteomes" id="UP000279911">
    <property type="component" value="Unassembled WGS sequence"/>
</dbReference>
<dbReference type="SUPFAM" id="SSF51161">
    <property type="entry name" value="Trimeric LpxA-like enzymes"/>
    <property type="match status" value="1"/>
</dbReference>
<accession>A0A427TWB2</accession>
<reference evidence="2" key="1">
    <citation type="submission" date="2018-12" db="EMBL/GenBank/DDBJ databases">
        <title>Bacillus chawlae sp. nov., Bacillus glennii sp. nov., and Bacillus saganii sp. nov. Isolated from the Vehicle Assembly Building at Kennedy Space Center where the Viking Spacecraft were Assembled.</title>
        <authorList>
            <person name="Seuylemezian A."/>
            <person name="Vaishampayan P."/>
        </authorList>
    </citation>
    <scope>NUCLEOTIDE SEQUENCE [LARGE SCALE GENOMIC DNA]</scope>
    <source>
        <strain evidence="2">DSM 13966</strain>
    </source>
</reference>
<dbReference type="InterPro" id="IPR011004">
    <property type="entry name" value="Trimer_LpxA-like_sf"/>
</dbReference>
<name>A0A427TWB2_9BACI</name>
<evidence type="ECO:0000313" key="2">
    <source>
        <dbReference type="Proteomes" id="UP000279911"/>
    </source>
</evidence>
<proteinExistence type="predicted"/>
<dbReference type="Gene3D" id="2.160.10.10">
    <property type="entry name" value="Hexapeptide repeat proteins"/>
    <property type="match status" value="1"/>
</dbReference>
<dbReference type="AlphaFoldDB" id="A0A427TWB2"/>
<gene>
    <name evidence="1" type="ORF">EJA10_04140</name>
</gene>
<dbReference type="PANTHER" id="PTHR43360">
    <property type="entry name" value="CARBON DIOXIDE CONCENTRATING MECHANISM PROTEIN CCMM"/>
    <property type="match status" value="1"/>
</dbReference>
<dbReference type="RefSeq" id="WP_125478730.1">
    <property type="nucleotide sequence ID" value="NZ_RSFW01000006.1"/>
</dbReference>
<protein>
    <submittedName>
        <fullName evidence="1">Carbonic anhydrase</fullName>
    </submittedName>
</protein>
<organism evidence="1 2">
    <name type="scientific">Mesobacillus subterraneus</name>
    <dbReference type="NCBI Taxonomy" id="285983"/>
    <lineage>
        <taxon>Bacteria</taxon>
        <taxon>Bacillati</taxon>
        <taxon>Bacillota</taxon>
        <taxon>Bacilli</taxon>
        <taxon>Bacillales</taxon>
        <taxon>Bacillaceae</taxon>
        <taxon>Mesobacillus</taxon>
    </lineage>
</organism>
<dbReference type="OrthoDB" id="9803036at2"/>